<dbReference type="Gene3D" id="2.40.170.20">
    <property type="entry name" value="TonB-dependent receptor, beta-barrel domain"/>
    <property type="match status" value="1"/>
</dbReference>
<evidence type="ECO:0000256" key="3">
    <source>
        <dbReference type="ARBA" id="ARBA00022452"/>
    </source>
</evidence>
<feature type="chain" id="PRO_5020921026" evidence="12">
    <location>
        <begin position="23"/>
        <end position="1074"/>
    </location>
</feature>
<keyword evidence="4" id="KW-0410">Iron transport</keyword>
<keyword evidence="9 10" id="KW-0998">Cell outer membrane</keyword>
<dbReference type="SUPFAM" id="SSF49464">
    <property type="entry name" value="Carboxypeptidase regulatory domain-like"/>
    <property type="match status" value="1"/>
</dbReference>
<evidence type="ECO:0000313" key="15">
    <source>
        <dbReference type="Proteomes" id="UP000309566"/>
    </source>
</evidence>
<evidence type="ECO:0000256" key="7">
    <source>
        <dbReference type="ARBA" id="ARBA00023077"/>
    </source>
</evidence>
<dbReference type="InterPro" id="IPR023996">
    <property type="entry name" value="TonB-dep_OMP_SusC/RagA"/>
</dbReference>
<dbReference type="NCBIfam" id="TIGR04057">
    <property type="entry name" value="SusC_RagA_signa"/>
    <property type="match status" value="1"/>
</dbReference>
<dbReference type="AlphaFoldDB" id="A0A4S2CNZ6"/>
<keyword evidence="6" id="KW-0408">Iron</keyword>
<feature type="signal peptide" evidence="12">
    <location>
        <begin position="1"/>
        <end position="22"/>
    </location>
</feature>
<keyword evidence="2 10" id="KW-0813">Transport</keyword>
<evidence type="ECO:0000256" key="2">
    <source>
        <dbReference type="ARBA" id="ARBA00022448"/>
    </source>
</evidence>
<keyword evidence="12" id="KW-0732">Signal</keyword>
<evidence type="ECO:0000256" key="1">
    <source>
        <dbReference type="ARBA" id="ARBA00004571"/>
    </source>
</evidence>
<proteinExistence type="inferred from homology"/>
<feature type="domain" description="Secretin/TonB short N-terminal" evidence="13">
    <location>
        <begin position="49"/>
        <end position="100"/>
    </location>
</feature>
<dbReference type="PROSITE" id="PS52016">
    <property type="entry name" value="TONB_DEPENDENT_REC_3"/>
    <property type="match status" value="1"/>
</dbReference>
<evidence type="ECO:0000256" key="8">
    <source>
        <dbReference type="ARBA" id="ARBA00023136"/>
    </source>
</evidence>
<dbReference type="SUPFAM" id="SSF56935">
    <property type="entry name" value="Porins"/>
    <property type="match status" value="1"/>
</dbReference>
<dbReference type="GO" id="GO:0006826">
    <property type="term" value="P:iron ion transport"/>
    <property type="evidence" value="ECO:0007669"/>
    <property type="project" value="UniProtKB-KW"/>
</dbReference>
<dbReference type="InterPro" id="IPR000531">
    <property type="entry name" value="Beta-barrel_TonB"/>
</dbReference>
<comment type="similarity">
    <text evidence="10 11">Belongs to the TonB-dependent receptor family.</text>
</comment>
<keyword evidence="5 10" id="KW-0812">Transmembrane</keyword>
<dbReference type="InterPro" id="IPR008969">
    <property type="entry name" value="CarboxyPept-like_regulatory"/>
</dbReference>
<evidence type="ECO:0000259" key="13">
    <source>
        <dbReference type="SMART" id="SM00965"/>
    </source>
</evidence>
<evidence type="ECO:0000256" key="4">
    <source>
        <dbReference type="ARBA" id="ARBA00022496"/>
    </source>
</evidence>
<evidence type="ECO:0000256" key="11">
    <source>
        <dbReference type="RuleBase" id="RU003357"/>
    </source>
</evidence>
<evidence type="ECO:0000256" key="6">
    <source>
        <dbReference type="ARBA" id="ARBA00023004"/>
    </source>
</evidence>
<keyword evidence="3 10" id="KW-1134">Transmembrane beta strand</keyword>
<dbReference type="InterPro" id="IPR012910">
    <property type="entry name" value="Plug_dom"/>
</dbReference>
<comment type="caution">
    <text evidence="14">The sequence shown here is derived from an EMBL/GenBank/DDBJ whole genome shotgun (WGS) entry which is preliminary data.</text>
</comment>
<evidence type="ECO:0000256" key="10">
    <source>
        <dbReference type="PROSITE-ProRule" id="PRU01360"/>
    </source>
</evidence>
<comment type="subcellular location">
    <subcellularLocation>
        <location evidence="1 10">Cell outer membrane</location>
        <topology evidence="1 10">Multi-pass membrane protein</topology>
    </subcellularLocation>
</comment>
<dbReference type="SMART" id="SM00965">
    <property type="entry name" value="STN"/>
    <property type="match status" value="1"/>
</dbReference>
<dbReference type="InterPro" id="IPR039426">
    <property type="entry name" value="TonB-dep_rcpt-like"/>
</dbReference>
<dbReference type="NCBIfam" id="TIGR04056">
    <property type="entry name" value="OMP_RagA_SusC"/>
    <property type="match status" value="1"/>
</dbReference>
<keyword evidence="4" id="KW-0406">Ion transport</keyword>
<dbReference type="Pfam" id="PF00593">
    <property type="entry name" value="TonB_dep_Rec_b-barrel"/>
    <property type="match status" value="1"/>
</dbReference>
<dbReference type="Gene3D" id="3.55.50.30">
    <property type="match status" value="1"/>
</dbReference>
<dbReference type="Pfam" id="PF07715">
    <property type="entry name" value="Plug"/>
    <property type="match status" value="1"/>
</dbReference>
<dbReference type="Pfam" id="PF13715">
    <property type="entry name" value="CarbopepD_reg_2"/>
    <property type="match status" value="1"/>
</dbReference>
<dbReference type="Pfam" id="PF07660">
    <property type="entry name" value="STN"/>
    <property type="match status" value="1"/>
</dbReference>
<evidence type="ECO:0000256" key="9">
    <source>
        <dbReference type="ARBA" id="ARBA00023237"/>
    </source>
</evidence>
<dbReference type="InterPro" id="IPR023997">
    <property type="entry name" value="TonB-dep_OMP_SusC/RagA_CS"/>
</dbReference>
<dbReference type="Gene3D" id="2.170.130.10">
    <property type="entry name" value="TonB-dependent receptor, plug domain"/>
    <property type="match status" value="1"/>
</dbReference>
<dbReference type="InterPro" id="IPR037066">
    <property type="entry name" value="Plug_dom_sf"/>
</dbReference>
<keyword evidence="7 11" id="KW-0798">TonB box</keyword>
<dbReference type="InterPro" id="IPR036942">
    <property type="entry name" value="Beta-barrel_TonB_sf"/>
</dbReference>
<dbReference type="Gene3D" id="2.60.40.1120">
    <property type="entry name" value="Carboxypeptidase-like, regulatory domain"/>
    <property type="match status" value="1"/>
</dbReference>
<dbReference type="RefSeq" id="WP_136000196.1">
    <property type="nucleotide sequence ID" value="NZ_SRYX01000067.1"/>
</dbReference>
<organism evidence="14 15">
    <name type="scientific">Bacteroides caecimuris</name>
    <dbReference type="NCBI Taxonomy" id="1796613"/>
    <lineage>
        <taxon>Bacteria</taxon>
        <taxon>Pseudomonadati</taxon>
        <taxon>Bacteroidota</taxon>
        <taxon>Bacteroidia</taxon>
        <taxon>Bacteroidales</taxon>
        <taxon>Bacteroidaceae</taxon>
        <taxon>Bacteroides</taxon>
    </lineage>
</organism>
<evidence type="ECO:0000256" key="5">
    <source>
        <dbReference type="ARBA" id="ARBA00022692"/>
    </source>
</evidence>
<gene>
    <name evidence="14" type="ORF">E5353_14710</name>
</gene>
<reference evidence="14 15" key="1">
    <citation type="submission" date="2019-04" db="EMBL/GenBank/DDBJ databases">
        <title>Microbes associate with the intestines of laboratory mice.</title>
        <authorList>
            <person name="Navarre W."/>
            <person name="Wong E."/>
            <person name="Huang K."/>
            <person name="Tropini C."/>
            <person name="Ng K."/>
            <person name="Yu B."/>
        </authorList>
    </citation>
    <scope>NUCLEOTIDE SEQUENCE [LARGE SCALE GENOMIC DNA]</scope>
    <source>
        <strain evidence="14 15">NM63_1-25</strain>
    </source>
</reference>
<name>A0A4S2CNZ6_9BACE</name>
<dbReference type="Proteomes" id="UP000309566">
    <property type="component" value="Unassembled WGS sequence"/>
</dbReference>
<sequence length="1074" mass="120083">MNKKITLLCGIMFFILNMTVFAQNKTVTLHEEQSSIQTILSKIEKQTKYLFVYDKAQIDVKRKVTLKVNNKPVSQVLNTLFAGTQVSYTQNGNNIVLTVKKSSKQPTKTVRGVITDANGEPVIGATVTSTATGKGTITDMDGKFTMDVPKNTQLQVSYIGYKKQEIAVGEKNTLKIVLEEENAVLEEVIVVGYGTIKRKEMTSAISHIGAKDLNQMPTMDASMLLQGKVSSVSVSNINSADPDQHGSIQIRGVSSRSAGLGPLIVVDGIPGGDLANINPNDIESMDVLKDGAASAIYGTRGSNGVILINLKKGARDNQVHVTYNGSLTITEAKPWELEPLSADEYRKYRCEQNPGNDYGGNTNWLDAITHTGITHMHSLTFSGGGAQNNYRVTADYRDAEGILINQKRREYGMRATANLTTKDGLFYFSSTVAPRIIDQKKGKYYNYQVALRNNPTVPVYDETTTNGYFHLPLGTSTENIVEDLRVVSRDQTTRRIEWNATAGINLLPLFLPNNQNNLLLKSQVTFAQRHDDEIHGSYSPSTCTWMIQNNRKGEASRAYYKAMTNNFEWVTNFSATFAKHHNVRGMVGYSYNYVVAEGFNAANKDFATDALLYHNLAQGTYAAEAGKTEMGSYKNDSKLISFFGRVNYDWKGRYMMSAAIRHEGSTRFGKNHKWGNFPSISAGWRISDESFMKNVKWIDDLKLRYDFGVTGNQDFDSYKSLSTYSSFGYYSYNNTAFHVWGPGKNTNPDLRWEKAKNQNIGLDFSLFNNRVTGSFNYFIRKQEDLLGDYQTSVPPSLFATIFTNVGTMKNTGFEFDVTVNAVRSKDFNYSFTLVGATNNNKFASFSNDVFKGQKYYSTCQMVSPNNPGYLQRIEEGERVGNFFTWRYAGVSDDGNWLVYNKNNEVIPVGEAKEDDKAITGNGLPKFTASTTHSFKWKNLDASISLRGAFGFQLFNVHEFYFGLQSMQSNLIKEAYGKNAHITTGMNVLTDYFIENGDYVKIDNITLGYTFPLKTRFLDSVRVYGTAQNLYTFTEFSGIDPSNFEVNGLTPGSGGGDYTYYPSAFQFNFGLQINF</sequence>
<protein>
    <submittedName>
        <fullName evidence="14">SusC/RagA family TonB-linked outer membrane protein</fullName>
    </submittedName>
</protein>
<keyword evidence="8 10" id="KW-0472">Membrane</keyword>
<dbReference type="FunFam" id="2.60.40.1120:FF:000003">
    <property type="entry name" value="Outer membrane protein Omp121"/>
    <property type="match status" value="1"/>
</dbReference>
<dbReference type="GO" id="GO:0009279">
    <property type="term" value="C:cell outer membrane"/>
    <property type="evidence" value="ECO:0007669"/>
    <property type="project" value="UniProtKB-SubCell"/>
</dbReference>
<dbReference type="InterPro" id="IPR011662">
    <property type="entry name" value="Secretin/TonB_short_N"/>
</dbReference>
<accession>A0A4S2CNZ6</accession>
<evidence type="ECO:0000256" key="12">
    <source>
        <dbReference type="SAM" id="SignalP"/>
    </source>
</evidence>
<evidence type="ECO:0000313" key="14">
    <source>
        <dbReference type="EMBL" id="TGY30437.1"/>
    </source>
</evidence>
<dbReference type="EMBL" id="SRYX01000067">
    <property type="protein sequence ID" value="TGY30437.1"/>
    <property type="molecule type" value="Genomic_DNA"/>
</dbReference>